<comment type="caution">
    <text evidence="19">The sequence shown here is derived from an EMBL/GenBank/DDBJ whole genome shotgun (WGS) entry which is preliminary data.</text>
</comment>
<dbReference type="Pfam" id="PF07714">
    <property type="entry name" value="PK_Tyr_Ser-Thr"/>
    <property type="match status" value="1"/>
</dbReference>
<dbReference type="AlphaFoldDB" id="A0A8T2T5F6"/>
<keyword evidence="7 14" id="KW-0547">Nucleotide-binding</keyword>
<dbReference type="FunFam" id="3.30.200.20:FF:000173">
    <property type="entry name" value="Probable serine/threonine-protein kinase At1g01540"/>
    <property type="match status" value="1"/>
</dbReference>
<dbReference type="InterPro" id="IPR017441">
    <property type="entry name" value="Protein_kinase_ATP_BS"/>
</dbReference>
<comment type="catalytic activity">
    <reaction evidence="12">
        <text>L-threonyl-[protein] + ATP = O-phospho-L-threonyl-[protein] + ADP + H(+)</text>
        <dbReference type="Rhea" id="RHEA:46608"/>
        <dbReference type="Rhea" id="RHEA-COMP:11060"/>
        <dbReference type="Rhea" id="RHEA-COMP:11605"/>
        <dbReference type="ChEBI" id="CHEBI:15378"/>
        <dbReference type="ChEBI" id="CHEBI:30013"/>
        <dbReference type="ChEBI" id="CHEBI:30616"/>
        <dbReference type="ChEBI" id="CHEBI:61977"/>
        <dbReference type="ChEBI" id="CHEBI:456216"/>
        <dbReference type="EC" id="2.7.11.1"/>
    </reaction>
</comment>
<dbReference type="EMBL" id="CM035420">
    <property type="protein sequence ID" value="KAH7404169.1"/>
    <property type="molecule type" value="Genomic_DNA"/>
</dbReference>
<evidence type="ECO:0000256" key="10">
    <source>
        <dbReference type="ARBA" id="ARBA00022989"/>
    </source>
</evidence>
<dbReference type="SMART" id="SM00220">
    <property type="entry name" value="S_TKc"/>
    <property type="match status" value="1"/>
</dbReference>
<comment type="similarity">
    <text evidence="15">Belongs to the protein kinase superfamily.</text>
</comment>
<dbReference type="InterPro" id="IPR052232">
    <property type="entry name" value="RLK_Ser/Thr-Kinase"/>
</dbReference>
<evidence type="ECO:0000256" key="1">
    <source>
        <dbReference type="ARBA" id="ARBA00004167"/>
    </source>
</evidence>
<evidence type="ECO:0000256" key="13">
    <source>
        <dbReference type="ARBA" id="ARBA00048679"/>
    </source>
</evidence>
<evidence type="ECO:0000256" key="16">
    <source>
        <dbReference type="SAM" id="MobiDB-lite"/>
    </source>
</evidence>
<dbReference type="EC" id="2.7.11.1" evidence="2"/>
<keyword evidence="6 17" id="KW-0812">Transmembrane</keyword>
<dbReference type="EMBL" id="CM035420">
    <property type="protein sequence ID" value="KAH7404170.1"/>
    <property type="molecule type" value="Genomic_DNA"/>
</dbReference>
<keyword evidence="11 17" id="KW-0472">Membrane</keyword>
<evidence type="ECO:0000259" key="18">
    <source>
        <dbReference type="PROSITE" id="PS50011"/>
    </source>
</evidence>
<dbReference type="GO" id="GO:0005524">
    <property type="term" value="F:ATP binding"/>
    <property type="evidence" value="ECO:0007669"/>
    <property type="project" value="UniProtKB-UniRule"/>
</dbReference>
<dbReference type="InterPro" id="IPR008271">
    <property type="entry name" value="Ser/Thr_kinase_AS"/>
</dbReference>
<dbReference type="FunFam" id="1.10.510.10:FF:000035">
    <property type="entry name" value="Putative receptor-like serine/threonine-protein kinase"/>
    <property type="match status" value="1"/>
</dbReference>
<comment type="subcellular location">
    <subcellularLocation>
        <location evidence="1">Membrane</location>
        <topology evidence="1">Single-pass membrane protein</topology>
    </subcellularLocation>
</comment>
<dbReference type="Gene3D" id="3.30.200.20">
    <property type="entry name" value="Phosphorylase Kinase, domain 1"/>
    <property type="match status" value="1"/>
</dbReference>
<evidence type="ECO:0000256" key="3">
    <source>
        <dbReference type="ARBA" id="ARBA00022527"/>
    </source>
</evidence>
<sequence length="484" mass="53682">MAGDLSAKLSQKTNVFGLKLWVLICVGVGILFVLILFMLSLWLISRKKLKMLATLDKLHSTVSIPSDSKEIKEVKVDRVLPSSGGGVILAITDTTGEGEPEKVLVRVGVSRKGSLSGDRRSSRGQSKELVEHQSLLQGQEVNRIPHSGFSVEEDEGRRCTPEDGSSHLVASSGELASEDAHFGWGHWFTLRDLQIATNGFSKSNVLGEGGYGIVYKGRLANGTMVAVKSLLNNMGQAEREFRVEVEAIGRVRHKNLVRFLGYCMEGTHRMLVYEYVDNGNLEQWLHNSSSCFTWENRMRVIIGTAKALAYLHEALEPKVVHRDIKSSNILIDSHWNAKVSDFGLAKLLGTGKSHVTTRVMGTFGYVAPEYASTGLLNERSDVYSFGVLLLETITGRDPVDYARPAGEVNLVDWLKVMVGNRRSEEVVDPNLNEKPSPRVLKRVLLIALRCVDPESEKRPKMGHVVHMLESEDFPYRDARALLSS</sequence>
<keyword evidence="10 17" id="KW-1133">Transmembrane helix</keyword>
<feature type="region of interest" description="Disordered" evidence="16">
    <location>
        <begin position="146"/>
        <end position="168"/>
    </location>
</feature>
<feature type="binding site" evidence="14">
    <location>
        <position position="228"/>
    </location>
    <ligand>
        <name>ATP</name>
        <dbReference type="ChEBI" id="CHEBI:30616"/>
    </ligand>
</feature>
<dbReference type="GO" id="GO:0004674">
    <property type="term" value="F:protein serine/threonine kinase activity"/>
    <property type="evidence" value="ECO:0007669"/>
    <property type="project" value="UniProtKB-KW"/>
</dbReference>
<evidence type="ECO:0000256" key="12">
    <source>
        <dbReference type="ARBA" id="ARBA00047899"/>
    </source>
</evidence>
<dbReference type="EMBL" id="CM035420">
    <property type="protein sequence ID" value="KAH7404168.1"/>
    <property type="molecule type" value="Genomic_DNA"/>
</dbReference>
<protein>
    <recommendedName>
        <fullName evidence="2">non-specific serine/threonine protein kinase</fullName>
        <ecNumber evidence="2">2.7.11.1</ecNumber>
    </recommendedName>
</protein>
<keyword evidence="5" id="KW-0808">Transferase</keyword>
<dbReference type="InterPro" id="IPR000719">
    <property type="entry name" value="Prot_kinase_dom"/>
</dbReference>
<dbReference type="CDD" id="cd14066">
    <property type="entry name" value="STKc_IRAK"/>
    <property type="match status" value="1"/>
</dbReference>
<evidence type="ECO:0000256" key="6">
    <source>
        <dbReference type="ARBA" id="ARBA00022692"/>
    </source>
</evidence>
<dbReference type="OMA" id="QEAEICK"/>
<proteinExistence type="inferred from homology"/>
<dbReference type="PROSITE" id="PS50011">
    <property type="entry name" value="PROTEIN_KINASE_DOM"/>
    <property type="match status" value="1"/>
</dbReference>
<keyword evidence="8" id="KW-0418">Kinase</keyword>
<evidence type="ECO:0000256" key="7">
    <source>
        <dbReference type="ARBA" id="ARBA00022741"/>
    </source>
</evidence>
<name>A0A8T2T5F6_CERRI</name>
<feature type="transmembrane region" description="Helical" evidence="17">
    <location>
        <begin position="20"/>
        <end position="44"/>
    </location>
</feature>
<dbReference type="PROSITE" id="PS00108">
    <property type="entry name" value="PROTEIN_KINASE_ST"/>
    <property type="match status" value="1"/>
</dbReference>
<evidence type="ECO:0000256" key="9">
    <source>
        <dbReference type="ARBA" id="ARBA00022840"/>
    </source>
</evidence>
<keyword evidence="20" id="KW-1185">Reference proteome</keyword>
<evidence type="ECO:0000256" key="4">
    <source>
        <dbReference type="ARBA" id="ARBA00022553"/>
    </source>
</evidence>
<accession>A0A8T2T5F6</accession>
<evidence type="ECO:0000256" key="5">
    <source>
        <dbReference type="ARBA" id="ARBA00022679"/>
    </source>
</evidence>
<dbReference type="PANTHER" id="PTHR47984">
    <property type="entry name" value="OS01G0323000 PROTEIN"/>
    <property type="match status" value="1"/>
</dbReference>
<dbReference type="SUPFAM" id="SSF56112">
    <property type="entry name" value="Protein kinase-like (PK-like)"/>
    <property type="match status" value="1"/>
</dbReference>
<evidence type="ECO:0000313" key="20">
    <source>
        <dbReference type="Proteomes" id="UP000825935"/>
    </source>
</evidence>
<evidence type="ECO:0000313" key="19">
    <source>
        <dbReference type="EMBL" id="KAH7404169.1"/>
    </source>
</evidence>
<reference evidence="19" key="1">
    <citation type="submission" date="2021-08" db="EMBL/GenBank/DDBJ databases">
        <title>WGS assembly of Ceratopteris richardii.</title>
        <authorList>
            <person name="Marchant D.B."/>
            <person name="Chen G."/>
            <person name="Jenkins J."/>
            <person name="Shu S."/>
            <person name="Leebens-Mack J."/>
            <person name="Grimwood J."/>
            <person name="Schmutz J."/>
            <person name="Soltis P."/>
            <person name="Soltis D."/>
            <person name="Chen Z.-H."/>
        </authorList>
    </citation>
    <scope>NUCLEOTIDE SEQUENCE</scope>
    <source>
        <strain evidence="19">Whitten #5841</strain>
        <tissue evidence="19">Leaf</tissue>
    </source>
</reference>
<dbReference type="InterPro" id="IPR001245">
    <property type="entry name" value="Ser-Thr/Tyr_kinase_cat_dom"/>
</dbReference>
<dbReference type="Gene3D" id="1.10.510.10">
    <property type="entry name" value="Transferase(Phosphotransferase) domain 1"/>
    <property type="match status" value="1"/>
</dbReference>
<evidence type="ECO:0000256" key="11">
    <source>
        <dbReference type="ARBA" id="ARBA00023136"/>
    </source>
</evidence>
<evidence type="ECO:0000256" key="8">
    <source>
        <dbReference type="ARBA" id="ARBA00022777"/>
    </source>
</evidence>
<comment type="catalytic activity">
    <reaction evidence="13">
        <text>L-seryl-[protein] + ATP = O-phospho-L-seryl-[protein] + ADP + H(+)</text>
        <dbReference type="Rhea" id="RHEA:17989"/>
        <dbReference type="Rhea" id="RHEA-COMP:9863"/>
        <dbReference type="Rhea" id="RHEA-COMP:11604"/>
        <dbReference type="ChEBI" id="CHEBI:15378"/>
        <dbReference type="ChEBI" id="CHEBI:29999"/>
        <dbReference type="ChEBI" id="CHEBI:30616"/>
        <dbReference type="ChEBI" id="CHEBI:83421"/>
        <dbReference type="ChEBI" id="CHEBI:456216"/>
        <dbReference type="EC" id="2.7.11.1"/>
    </reaction>
</comment>
<dbReference type="PANTHER" id="PTHR47984:SF14">
    <property type="entry name" value="OS01G0323000 PROTEIN"/>
    <property type="match status" value="1"/>
</dbReference>
<dbReference type="PROSITE" id="PS00107">
    <property type="entry name" value="PROTEIN_KINASE_ATP"/>
    <property type="match status" value="1"/>
</dbReference>
<dbReference type="InterPro" id="IPR011009">
    <property type="entry name" value="Kinase-like_dom_sf"/>
</dbReference>
<organism evidence="19 20">
    <name type="scientific">Ceratopteris richardii</name>
    <name type="common">Triangle waterfern</name>
    <dbReference type="NCBI Taxonomy" id="49495"/>
    <lineage>
        <taxon>Eukaryota</taxon>
        <taxon>Viridiplantae</taxon>
        <taxon>Streptophyta</taxon>
        <taxon>Embryophyta</taxon>
        <taxon>Tracheophyta</taxon>
        <taxon>Polypodiopsida</taxon>
        <taxon>Polypodiidae</taxon>
        <taxon>Polypodiales</taxon>
        <taxon>Pteridineae</taxon>
        <taxon>Pteridaceae</taxon>
        <taxon>Parkerioideae</taxon>
        <taxon>Ceratopteris</taxon>
    </lineage>
</organism>
<evidence type="ECO:0000256" key="15">
    <source>
        <dbReference type="RuleBase" id="RU000304"/>
    </source>
</evidence>
<dbReference type="Proteomes" id="UP000825935">
    <property type="component" value="Chromosome 15"/>
</dbReference>
<evidence type="ECO:0000256" key="14">
    <source>
        <dbReference type="PROSITE-ProRule" id="PRU10141"/>
    </source>
</evidence>
<keyword evidence="9 14" id="KW-0067">ATP-binding</keyword>
<keyword evidence="4" id="KW-0597">Phosphoprotein</keyword>
<feature type="domain" description="Protein kinase" evidence="18">
    <location>
        <begin position="200"/>
        <end position="476"/>
    </location>
</feature>
<dbReference type="OrthoDB" id="4062651at2759"/>
<feature type="compositionally biased region" description="Basic and acidic residues" evidence="16">
    <location>
        <begin position="155"/>
        <end position="165"/>
    </location>
</feature>
<dbReference type="GO" id="GO:0016020">
    <property type="term" value="C:membrane"/>
    <property type="evidence" value="ECO:0007669"/>
    <property type="project" value="UniProtKB-SubCell"/>
</dbReference>
<keyword evidence="3 15" id="KW-0723">Serine/threonine-protein kinase</keyword>
<evidence type="ECO:0000256" key="2">
    <source>
        <dbReference type="ARBA" id="ARBA00012513"/>
    </source>
</evidence>
<evidence type="ECO:0000256" key="17">
    <source>
        <dbReference type="SAM" id="Phobius"/>
    </source>
</evidence>
<gene>
    <name evidence="19" type="ORF">KP509_15G013600</name>
</gene>